<gene>
    <name evidence="1" type="ORF">XAP6984_250056</name>
</gene>
<keyword evidence="2" id="KW-1185">Reference proteome</keyword>
<name>A0ABY1TP71_XANCH</name>
<sequence>MAFAQDGLCRSLPDDGVGHTEVAYHYQGGSLLGVTTTRHVGDYLLTAHITPSDGKFLPELLVSRPGGITLRRYSVPSVAFADQGAAYDYAKHWMATCYVSSTGAVSAA</sequence>
<evidence type="ECO:0000313" key="1">
    <source>
        <dbReference type="EMBL" id="SON78322.1"/>
    </source>
</evidence>
<organism evidence="1 2">
    <name type="scientific">Xanthomonas campestris pv. phaseoli</name>
    <dbReference type="NCBI Taxonomy" id="317013"/>
    <lineage>
        <taxon>Bacteria</taxon>
        <taxon>Pseudomonadati</taxon>
        <taxon>Pseudomonadota</taxon>
        <taxon>Gammaproteobacteria</taxon>
        <taxon>Lysobacterales</taxon>
        <taxon>Lysobacteraceae</taxon>
        <taxon>Xanthomonas</taxon>
    </lineage>
</organism>
<comment type="caution">
    <text evidence="1">The sequence shown here is derived from an EMBL/GenBank/DDBJ whole genome shotgun (WGS) entry which is preliminary data.</text>
</comment>
<dbReference type="Proteomes" id="UP000234181">
    <property type="component" value="Unassembled WGS sequence"/>
</dbReference>
<dbReference type="EMBL" id="OCYT01000079">
    <property type="protein sequence ID" value="SON78322.1"/>
    <property type="molecule type" value="Genomic_DNA"/>
</dbReference>
<proteinExistence type="predicted"/>
<protein>
    <recommendedName>
        <fullName evidence="3">Secreted protein</fullName>
    </recommendedName>
</protein>
<accession>A0ABY1TP71</accession>
<evidence type="ECO:0008006" key="3">
    <source>
        <dbReference type="Google" id="ProtNLM"/>
    </source>
</evidence>
<reference evidence="1 2" key="1">
    <citation type="submission" date="2017-10" db="EMBL/GenBank/DDBJ databases">
        <authorList>
            <person name="Regsiter A."/>
            <person name="William W."/>
        </authorList>
    </citation>
    <scope>NUCLEOTIDE SEQUENCE [LARGE SCALE GENOMIC DNA]</scope>
    <source>
        <strain evidence="1 2">CFBP6984</strain>
    </source>
</reference>
<evidence type="ECO:0000313" key="2">
    <source>
        <dbReference type="Proteomes" id="UP000234181"/>
    </source>
</evidence>